<comment type="caution">
    <text evidence="8">The sequence shown here is derived from an EMBL/GenBank/DDBJ whole genome shotgun (WGS) entry which is preliminary data.</text>
</comment>
<comment type="subcellular location">
    <subcellularLocation>
        <location evidence="1">Membrane</location>
        <topology evidence="1">Multi-pass membrane protein</topology>
    </subcellularLocation>
</comment>
<evidence type="ECO:0000256" key="1">
    <source>
        <dbReference type="ARBA" id="ARBA00004141"/>
    </source>
</evidence>
<sequence length="307" mass="33092">MVRPRGRRGSRLVAQASVHPFRFGLLAGAGALVAYLGYRALAEITSIIVILLASALLAVAQNRAVLALRRRGMPRRAAVAVVLVVALGLVVVAMLTFVPFVVDQVDGLLNALSGYLDGLKGTQQDDLVDSLQQVLTPDRIRDVASGVFGGASAVAGVAVGVFSTLALTLYLLADFDHLSRAWLRLLPRSQRGRAAEIGDEILTKIGAYVVGVLAVAACAGTTALLFMLVTGVPYPLVLALVVAALDMIPRSARRWPPRWWRWSRSRRAWRWRWPRWRSSSCTSRSRTGSSTPGSCARRCASPASPRS</sequence>
<dbReference type="InterPro" id="IPR002549">
    <property type="entry name" value="AI-2E-like"/>
</dbReference>
<feature type="transmembrane region" description="Helical" evidence="7">
    <location>
        <begin position="147"/>
        <end position="173"/>
    </location>
</feature>
<protein>
    <recommendedName>
        <fullName evidence="10">AI-2E family transporter</fullName>
    </recommendedName>
</protein>
<proteinExistence type="inferred from homology"/>
<comment type="similarity">
    <text evidence="2">Belongs to the autoinducer-2 exporter (AI-2E) (TC 2.A.86) family.</text>
</comment>
<dbReference type="GO" id="GO:0016020">
    <property type="term" value="C:membrane"/>
    <property type="evidence" value="ECO:0007669"/>
    <property type="project" value="UniProtKB-SubCell"/>
</dbReference>
<keyword evidence="9" id="KW-1185">Reference proteome</keyword>
<evidence type="ECO:0000313" key="8">
    <source>
        <dbReference type="EMBL" id="GFJ76781.1"/>
    </source>
</evidence>
<evidence type="ECO:0000256" key="4">
    <source>
        <dbReference type="ARBA" id="ARBA00022989"/>
    </source>
</evidence>
<feature type="region of interest" description="Disordered" evidence="6">
    <location>
        <begin position="279"/>
        <end position="307"/>
    </location>
</feature>
<organism evidence="8 9">
    <name type="scientific">Phytohabitans houttuyneae</name>
    <dbReference type="NCBI Taxonomy" id="1076126"/>
    <lineage>
        <taxon>Bacteria</taxon>
        <taxon>Bacillati</taxon>
        <taxon>Actinomycetota</taxon>
        <taxon>Actinomycetes</taxon>
        <taxon>Micromonosporales</taxon>
        <taxon>Micromonosporaceae</taxon>
    </lineage>
</organism>
<evidence type="ECO:0000256" key="3">
    <source>
        <dbReference type="ARBA" id="ARBA00022692"/>
    </source>
</evidence>
<evidence type="ECO:0000256" key="7">
    <source>
        <dbReference type="SAM" id="Phobius"/>
    </source>
</evidence>
<evidence type="ECO:0000256" key="6">
    <source>
        <dbReference type="SAM" id="MobiDB-lite"/>
    </source>
</evidence>
<gene>
    <name evidence="8" type="ORF">Phou_009610</name>
</gene>
<feature type="transmembrane region" description="Helical" evidence="7">
    <location>
        <begin position="205"/>
        <end position="226"/>
    </location>
</feature>
<keyword evidence="3 7" id="KW-0812">Transmembrane</keyword>
<feature type="transmembrane region" description="Helical" evidence="7">
    <location>
        <begin position="21"/>
        <end position="38"/>
    </location>
</feature>
<dbReference type="Proteomes" id="UP000482800">
    <property type="component" value="Unassembled WGS sequence"/>
</dbReference>
<feature type="transmembrane region" description="Helical" evidence="7">
    <location>
        <begin position="77"/>
        <end position="102"/>
    </location>
</feature>
<keyword evidence="4 7" id="KW-1133">Transmembrane helix</keyword>
<dbReference type="EMBL" id="BLPF01000001">
    <property type="protein sequence ID" value="GFJ76781.1"/>
    <property type="molecule type" value="Genomic_DNA"/>
</dbReference>
<evidence type="ECO:0000256" key="2">
    <source>
        <dbReference type="ARBA" id="ARBA00009773"/>
    </source>
</evidence>
<reference evidence="8 9" key="1">
    <citation type="submission" date="2020-03" db="EMBL/GenBank/DDBJ databases">
        <title>Whole genome shotgun sequence of Phytohabitans houttuyneae NBRC 108639.</title>
        <authorList>
            <person name="Komaki H."/>
            <person name="Tamura T."/>
        </authorList>
    </citation>
    <scope>NUCLEOTIDE SEQUENCE [LARGE SCALE GENOMIC DNA]</scope>
    <source>
        <strain evidence="8 9">NBRC 108639</strain>
    </source>
</reference>
<evidence type="ECO:0000313" key="9">
    <source>
        <dbReference type="Proteomes" id="UP000482800"/>
    </source>
</evidence>
<accession>A0A6V8K352</accession>
<keyword evidence="5 7" id="KW-0472">Membrane</keyword>
<dbReference type="AlphaFoldDB" id="A0A6V8K352"/>
<evidence type="ECO:0008006" key="10">
    <source>
        <dbReference type="Google" id="ProtNLM"/>
    </source>
</evidence>
<evidence type="ECO:0000256" key="5">
    <source>
        <dbReference type="ARBA" id="ARBA00023136"/>
    </source>
</evidence>
<feature type="transmembrane region" description="Helical" evidence="7">
    <location>
        <begin position="232"/>
        <end position="248"/>
    </location>
</feature>
<feature type="compositionally biased region" description="Low complexity" evidence="6">
    <location>
        <begin position="279"/>
        <end position="295"/>
    </location>
</feature>
<reference evidence="8 9" key="2">
    <citation type="submission" date="2020-03" db="EMBL/GenBank/DDBJ databases">
        <authorList>
            <person name="Ichikawa N."/>
            <person name="Kimura A."/>
            <person name="Kitahashi Y."/>
            <person name="Uohara A."/>
        </authorList>
    </citation>
    <scope>NUCLEOTIDE SEQUENCE [LARGE SCALE GENOMIC DNA]</scope>
    <source>
        <strain evidence="8 9">NBRC 108639</strain>
    </source>
</reference>
<dbReference type="Pfam" id="PF01594">
    <property type="entry name" value="AI-2E_transport"/>
    <property type="match status" value="1"/>
</dbReference>
<name>A0A6V8K352_9ACTN</name>
<feature type="transmembrane region" description="Helical" evidence="7">
    <location>
        <begin position="44"/>
        <end position="65"/>
    </location>
</feature>